<keyword evidence="4" id="KW-1185">Reference proteome</keyword>
<dbReference type="Proteomes" id="UP000092498">
    <property type="component" value="Chromosome"/>
</dbReference>
<feature type="domain" description="DUF6438" evidence="2">
    <location>
        <begin position="38"/>
        <end position="152"/>
    </location>
</feature>
<keyword evidence="1" id="KW-0732">Signal</keyword>
<dbReference type="PROSITE" id="PS51257">
    <property type="entry name" value="PROKAR_LIPOPROTEIN"/>
    <property type="match status" value="1"/>
</dbReference>
<protein>
    <recommendedName>
        <fullName evidence="2">DUF6438 domain-containing protein</fullName>
    </recommendedName>
</protein>
<accession>A0A1B1AL70</accession>
<sequence length="172" mass="18428">MISSRVFFGALIAFFVISCAQAPAETQAVSQSAASNVEIRLTRGACYGFCPDYTVTINGAGQVNYEGRGHVAVVGARSASIAPADVARLVTRFDDIEFDQLRDSYRAPVSDLPTYTLTLTRNGHSKTILDRGGPGVGLPAAVRELYAEIDRVAGTAQWVLRDGQPVRDPPQP</sequence>
<evidence type="ECO:0000313" key="3">
    <source>
        <dbReference type="EMBL" id="ANP47270.1"/>
    </source>
</evidence>
<dbReference type="STRING" id="1759059.ATE48_15765"/>
<dbReference type="InParanoid" id="A0A1B1AL70"/>
<dbReference type="EMBL" id="CP013244">
    <property type="protein sequence ID" value="ANP47270.1"/>
    <property type="molecule type" value="Genomic_DNA"/>
</dbReference>
<dbReference type="KEGG" id="cbot:ATE48_15765"/>
<reference evidence="3 4" key="1">
    <citation type="submission" date="2015-11" db="EMBL/GenBank/DDBJ databases">
        <title>Whole-Genome Sequence of Candidatus Oderbacter manganicum from the National Park Lower Oder Valley, Germany.</title>
        <authorList>
            <person name="Braun B."/>
            <person name="Liere K."/>
            <person name="Szewzyk U."/>
        </authorList>
    </citation>
    <scope>NUCLEOTIDE SEQUENCE [LARGE SCALE GENOMIC DNA]</scope>
    <source>
        <strain evidence="3 4">OTSz_A_272</strain>
    </source>
</reference>
<feature type="chain" id="PRO_5008518994" description="DUF6438 domain-containing protein" evidence="1">
    <location>
        <begin position="25"/>
        <end position="172"/>
    </location>
</feature>
<evidence type="ECO:0000313" key="4">
    <source>
        <dbReference type="Proteomes" id="UP000092498"/>
    </source>
</evidence>
<evidence type="ECO:0000259" key="2">
    <source>
        <dbReference type="Pfam" id="PF20033"/>
    </source>
</evidence>
<dbReference type="OrthoDB" id="7172369at2"/>
<proteinExistence type="predicted"/>
<dbReference type="AlphaFoldDB" id="A0A1B1AL70"/>
<dbReference type="Pfam" id="PF20033">
    <property type="entry name" value="DUF6438"/>
    <property type="match status" value="1"/>
</dbReference>
<dbReference type="InterPro" id="IPR045497">
    <property type="entry name" value="DUF6438"/>
</dbReference>
<evidence type="ECO:0000256" key="1">
    <source>
        <dbReference type="SAM" id="SignalP"/>
    </source>
</evidence>
<feature type="signal peptide" evidence="1">
    <location>
        <begin position="1"/>
        <end position="24"/>
    </location>
</feature>
<dbReference type="RefSeq" id="WP_066773126.1">
    <property type="nucleotide sequence ID" value="NZ_CP013244.1"/>
</dbReference>
<organism evidence="3 4">
    <name type="scientific">Candidatus Viadribacter manganicus</name>
    <dbReference type="NCBI Taxonomy" id="1759059"/>
    <lineage>
        <taxon>Bacteria</taxon>
        <taxon>Pseudomonadati</taxon>
        <taxon>Pseudomonadota</taxon>
        <taxon>Alphaproteobacteria</taxon>
        <taxon>Hyphomonadales</taxon>
        <taxon>Hyphomonadaceae</taxon>
        <taxon>Candidatus Viadribacter</taxon>
    </lineage>
</organism>
<gene>
    <name evidence="3" type="ORF">ATE48_15765</name>
</gene>
<name>A0A1B1AL70_9PROT</name>